<dbReference type="InterPro" id="IPR001633">
    <property type="entry name" value="EAL_dom"/>
</dbReference>
<feature type="domain" description="GGDEF" evidence="5">
    <location>
        <begin position="389"/>
        <end position="522"/>
    </location>
</feature>
<dbReference type="SMART" id="SM00052">
    <property type="entry name" value="EAL"/>
    <property type="match status" value="1"/>
</dbReference>
<dbReference type="InterPro" id="IPR029787">
    <property type="entry name" value="Nucleotide_cyclase"/>
</dbReference>
<dbReference type="NCBIfam" id="TIGR00229">
    <property type="entry name" value="sensory_box"/>
    <property type="match status" value="1"/>
</dbReference>
<dbReference type="FunFam" id="3.20.20.450:FF:000001">
    <property type="entry name" value="Cyclic di-GMP phosphodiesterase yahA"/>
    <property type="match status" value="1"/>
</dbReference>
<feature type="transmembrane region" description="Helical" evidence="2">
    <location>
        <begin position="109"/>
        <end position="127"/>
    </location>
</feature>
<comment type="catalytic activity">
    <reaction evidence="1">
        <text>3',3'-c-di-GMP + H2O = 5'-phosphoguanylyl(3'-&gt;5')guanosine + H(+)</text>
        <dbReference type="Rhea" id="RHEA:24902"/>
        <dbReference type="ChEBI" id="CHEBI:15377"/>
        <dbReference type="ChEBI" id="CHEBI:15378"/>
        <dbReference type="ChEBI" id="CHEBI:58754"/>
        <dbReference type="ChEBI" id="CHEBI:58805"/>
        <dbReference type="EC" id="3.1.4.52"/>
    </reaction>
    <physiologicalReaction direction="left-to-right" evidence="1">
        <dbReference type="Rhea" id="RHEA:24903"/>
    </physiologicalReaction>
</comment>
<dbReference type="PANTHER" id="PTHR44757:SF2">
    <property type="entry name" value="BIOFILM ARCHITECTURE MAINTENANCE PROTEIN MBAA"/>
    <property type="match status" value="1"/>
</dbReference>
<feature type="domain" description="PAS" evidence="3">
    <location>
        <begin position="241"/>
        <end position="282"/>
    </location>
</feature>
<dbReference type="InterPro" id="IPR035919">
    <property type="entry name" value="EAL_sf"/>
</dbReference>
<dbReference type="KEGG" id="sbal:HUE88_11920"/>
<dbReference type="RefSeq" id="WP_194369309.1">
    <property type="nucleotide sequence ID" value="NZ_CP054492.1"/>
</dbReference>
<dbReference type="GO" id="GO:0071111">
    <property type="term" value="F:cyclic-guanylate-specific phosphodiesterase activity"/>
    <property type="evidence" value="ECO:0007669"/>
    <property type="project" value="UniProtKB-EC"/>
</dbReference>
<dbReference type="PANTHER" id="PTHR44757">
    <property type="entry name" value="DIGUANYLATE CYCLASE DGCP"/>
    <property type="match status" value="1"/>
</dbReference>
<evidence type="ECO:0000259" key="4">
    <source>
        <dbReference type="PROSITE" id="PS50883"/>
    </source>
</evidence>
<accession>A0A7S7RMW2</accession>
<feature type="transmembrane region" description="Helical" evidence="2">
    <location>
        <begin position="139"/>
        <end position="157"/>
    </location>
</feature>
<dbReference type="FunFam" id="3.30.70.270:FF:000001">
    <property type="entry name" value="Diguanylate cyclase domain protein"/>
    <property type="match status" value="1"/>
</dbReference>
<dbReference type="InterPro" id="IPR000160">
    <property type="entry name" value="GGDEF_dom"/>
</dbReference>
<keyword evidence="7" id="KW-1185">Reference proteome</keyword>
<dbReference type="CDD" id="cd01948">
    <property type="entry name" value="EAL"/>
    <property type="match status" value="1"/>
</dbReference>
<dbReference type="PROSITE" id="PS50883">
    <property type="entry name" value="EAL"/>
    <property type="match status" value="1"/>
</dbReference>
<dbReference type="Proteomes" id="UP000593994">
    <property type="component" value="Chromosome"/>
</dbReference>
<protein>
    <submittedName>
        <fullName evidence="6">EAL domain-containing protein</fullName>
    </submittedName>
</protein>
<evidence type="ECO:0000259" key="3">
    <source>
        <dbReference type="PROSITE" id="PS50112"/>
    </source>
</evidence>
<evidence type="ECO:0000313" key="7">
    <source>
        <dbReference type="Proteomes" id="UP000593994"/>
    </source>
</evidence>
<feature type="transmembrane region" description="Helical" evidence="2">
    <location>
        <begin position="40"/>
        <end position="57"/>
    </location>
</feature>
<dbReference type="SUPFAM" id="SSF55785">
    <property type="entry name" value="PYP-like sensor domain (PAS domain)"/>
    <property type="match status" value="1"/>
</dbReference>
<sequence>MRIGAHYLAFHSFAEYFAVFVSLGISLITYYTYSFTKNRYLLFIGLGYFWIAILDVLHTQTYMGMNIYEIYDSNTSITFWVFTRLFEASILLTAPFMRYREYKNFNLTLLFFIITSIIIVVAMNFPPEMFIEGEGLTDLKIGLEYFIIFILLVTLYFNKKYANEFSAVIRKAMQYSVILTILAEASFALYTDVYGVMNLAGHIFKFLSFWILLQAILKTSLEEPFALMQKSATTYNVIPYPVIVVDKKGTVRQANRVALEMFGKEESSVIGSRNHKLFHPKSINENECPICKSILNGEVLEDYILTDKDLNTTAQYSLSPIKSNENSVSGMLQIIVDITHAKTLETKVEKQKEVLEYQTNYDALTNLPNRFLLEDRLEHAIQKAKHHDEEFALLLIDLDQFKQINDTLGHKIGDQVLKIFSSRLQNIIHEDDTLARFGGDEFSVVLENVQSLEAVYELAENIIQGAKQPIFIGKHTLYISASIGISMYPKDSGDIHDLQKYSDSAMYKAKEEGRNNFQFYSPEMTLIAMSKVLMQSDLRKAIANEEFVVYYQPQIDTSNDKDVLIGLEALVRWEHPTQGLIPPFKFIPLAEETGMIVELDRLVMKMAIAQVAQWYKEGLNPGKLSLNLAMKQLHQDDFIQAIQTIIDDCGCIDKKYLSFEITESDLMTNPEVSIKKLNILKELGIEISIDDFGTGYSSLSYLKRLPVSKLKIDQSFTRGIPGDKDDVVLVKTIIALAKNLNMKVIAEGVETKEQKEFMYENGCVEIQGYLYSKPIPSEETKKFIISYQ</sequence>
<dbReference type="SMART" id="SM00267">
    <property type="entry name" value="GGDEF"/>
    <property type="match status" value="1"/>
</dbReference>
<proteinExistence type="predicted"/>
<name>A0A7S7RMW2_9BACT</name>
<dbReference type="SUPFAM" id="SSF141868">
    <property type="entry name" value="EAL domain-like"/>
    <property type="match status" value="1"/>
</dbReference>
<dbReference type="AlphaFoldDB" id="A0A7S7RMW2"/>
<evidence type="ECO:0000256" key="2">
    <source>
        <dbReference type="SAM" id="Phobius"/>
    </source>
</evidence>
<organism evidence="6 7">
    <name type="scientific">Candidatus Sulfurimonas baltica</name>
    <dbReference type="NCBI Taxonomy" id="2740404"/>
    <lineage>
        <taxon>Bacteria</taxon>
        <taxon>Pseudomonadati</taxon>
        <taxon>Campylobacterota</taxon>
        <taxon>Epsilonproteobacteria</taxon>
        <taxon>Campylobacterales</taxon>
        <taxon>Sulfurimonadaceae</taxon>
        <taxon>Sulfurimonas</taxon>
    </lineage>
</organism>
<dbReference type="SUPFAM" id="SSF55073">
    <property type="entry name" value="Nucleotide cyclase"/>
    <property type="match status" value="1"/>
</dbReference>
<dbReference type="InterPro" id="IPR035965">
    <property type="entry name" value="PAS-like_dom_sf"/>
</dbReference>
<dbReference type="GO" id="GO:0071732">
    <property type="term" value="P:cellular response to nitric oxide"/>
    <property type="evidence" value="ECO:0007669"/>
    <property type="project" value="UniProtKB-ARBA"/>
</dbReference>
<keyword evidence="2" id="KW-0812">Transmembrane</keyword>
<evidence type="ECO:0000256" key="1">
    <source>
        <dbReference type="ARBA" id="ARBA00051114"/>
    </source>
</evidence>
<dbReference type="Pfam" id="PF00990">
    <property type="entry name" value="GGDEF"/>
    <property type="match status" value="1"/>
</dbReference>
<dbReference type="InterPro" id="IPR043128">
    <property type="entry name" value="Rev_trsase/Diguanyl_cyclase"/>
</dbReference>
<feature type="domain" description="EAL" evidence="4">
    <location>
        <begin position="531"/>
        <end position="788"/>
    </location>
</feature>
<feature type="transmembrane region" description="Helical" evidence="2">
    <location>
        <begin position="16"/>
        <end position="33"/>
    </location>
</feature>
<reference evidence="6 7" key="1">
    <citation type="submission" date="2020-05" db="EMBL/GenBank/DDBJ databases">
        <title>Sulfurimonas marisnigri, sp. nov., and Sulfurimonas baltica, sp. nov., manganese oxide reducing chemolithoautotrophs of the class Epsilonproteobacteria isolated from the pelagic redoxclines of the Black and Baltic Seas and emended description of the genus Sulfurimonas.</title>
        <authorList>
            <person name="Henkel J.V."/>
            <person name="Laudan C."/>
            <person name="Werner J."/>
            <person name="Neu T."/>
            <person name="Plewe S."/>
            <person name="Sproer C."/>
            <person name="Bunk B."/>
            <person name="Schulz-Vogt H.N."/>
        </authorList>
    </citation>
    <scope>NUCLEOTIDE SEQUENCE [LARGE SCALE GENOMIC DNA]</scope>
    <source>
        <strain evidence="6 7">GD2</strain>
    </source>
</reference>
<dbReference type="Gene3D" id="3.20.20.450">
    <property type="entry name" value="EAL domain"/>
    <property type="match status" value="1"/>
</dbReference>
<dbReference type="Pfam" id="PF17159">
    <property type="entry name" value="MASE3"/>
    <property type="match status" value="1"/>
</dbReference>
<keyword evidence="2" id="KW-1133">Transmembrane helix</keyword>
<dbReference type="CDD" id="cd01949">
    <property type="entry name" value="GGDEF"/>
    <property type="match status" value="1"/>
</dbReference>
<dbReference type="InterPro" id="IPR052155">
    <property type="entry name" value="Biofilm_reg_signaling"/>
</dbReference>
<dbReference type="NCBIfam" id="TIGR00254">
    <property type="entry name" value="GGDEF"/>
    <property type="match status" value="1"/>
</dbReference>
<feature type="transmembrane region" description="Helical" evidence="2">
    <location>
        <begin position="177"/>
        <end position="197"/>
    </location>
</feature>
<dbReference type="PROSITE" id="PS50112">
    <property type="entry name" value="PAS"/>
    <property type="match status" value="1"/>
</dbReference>
<dbReference type="Pfam" id="PF13426">
    <property type="entry name" value="PAS_9"/>
    <property type="match status" value="1"/>
</dbReference>
<dbReference type="EMBL" id="CP054492">
    <property type="protein sequence ID" value="QOY51795.1"/>
    <property type="molecule type" value="Genomic_DNA"/>
</dbReference>
<dbReference type="CDD" id="cd00130">
    <property type="entry name" value="PAS"/>
    <property type="match status" value="1"/>
</dbReference>
<gene>
    <name evidence="6" type="ORF">HUE88_11920</name>
</gene>
<dbReference type="Gene3D" id="3.30.450.20">
    <property type="entry name" value="PAS domain"/>
    <property type="match status" value="1"/>
</dbReference>
<evidence type="ECO:0000313" key="6">
    <source>
        <dbReference type="EMBL" id="QOY51795.1"/>
    </source>
</evidence>
<dbReference type="PROSITE" id="PS50887">
    <property type="entry name" value="GGDEF"/>
    <property type="match status" value="1"/>
</dbReference>
<dbReference type="InterPro" id="IPR033425">
    <property type="entry name" value="MASE3"/>
</dbReference>
<dbReference type="Pfam" id="PF00563">
    <property type="entry name" value="EAL"/>
    <property type="match status" value="1"/>
</dbReference>
<keyword evidence="2" id="KW-0472">Membrane</keyword>
<evidence type="ECO:0000259" key="5">
    <source>
        <dbReference type="PROSITE" id="PS50887"/>
    </source>
</evidence>
<feature type="transmembrane region" description="Helical" evidence="2">
    <location>
        <begin position="77"/>
        <end position="97"/>
    </location>
</feature>
<dbReference type="InterPro" id="IPR000014">
    <property type="entry name" value="PAS"/>
</dbReference>
<dbReference type="Gene3D" id="3.30.70.270">
    <property type="match status" value="1"/>
</dbReference>